<name>A0ABQ9HNE0_9NEOP</name>
<feature type="compositionally biased region" description="Polar residues" evidence="6">
    <location>
        <begin position="371"/>
        <end position="381"/>
    </location>
</feature>
<feature type="region of interest" description="Disordered" evidence="6">
    <location>
        <begin position="336"/>
        <end position="384"/>
    </location>
</feature>
<evidence type="ECO:0000259" key="7">
    <source>
        <dbReference type="Pfam" id="PF00291"/>
    </source>
</evidence>
<reference evidence="8 9" key="1">
    <citation type="submission" date="2023-02" db="EMBL/GenBank/DDBJ databases">
        <title>LHISI_Scaffold_Assembly.</title>
        <authorList>
            <person name="Stuart O.P."/>
            <person name="Cleave R."/>
            <person name="Magrath M.J.L."/>
            <person name="Mikheyev A.S."/>
        </authorList>
    </citation>
    <scope>NUCLEOTIDE SEQUENCE [LARGE SCALE GENOMIC DNA]</scope>
    <source>
        <strain evidence="8">Daus_M_001</strain>
        <tissue evidence="8">Leg muscle</tissue>
    </source>
</reference>
<sequence length="1172" mass="131711">MVRGVARRTACQTSVSAKASWKKLTAMMSPTSSEHPSIDRVQFQAGSRPELHKWGSCGAMPLISGFFEDLPIFPALAFRTAQTSEELLALIMHAATEMKDSRVQLCRATRAVHKLIGVERVKKISLVLKWSSVIRAILVEHTQCANSGIRQPTEMRKGLIWMGARRRLGLCWLARYDKRLGSWRKTCVGRHGEGKMCRARNAIPSSFSSHCQTQPCVRADAQPHSKYYPDCRAPQDKRAAFPPSSLRSHRPESCETHLHPLYKLRNAFCADVVETSEGLVFPSLLSHCSTTRKELRCYNCLSPDPLHTIKLPSFPLEGRQQSPRSLSPYLFHARPRPREVRDDKGDSAFPPSSRFQHPVANTQPMPKETCKQTTKPRNVSTRSRKAVLRSLTRQTGLNVRAMLPREREREREESSFVRASAELRPREVIWCADYFQSLPMVSAKVTMLALSPSRTMIKSTIAGNSHEAVSLVAPCRHANSKQLTVCGWCRWTGDLEYRNLFSSGNRSLVQSWWMAIPGEYCRRYYINCITITTIRVGEWNTLNIHTDWKFTVTVSLERTVPGLAREEAHGTCGTTESCLVATTGYKFSLIHSGTLHISLHHSCRFLNLPEPHLRVEMFVSSPSECAVFLFRLHTMADDRSCLHHFILRGFSMLDAFSHNTPKQRSQKTLTRITRKLLQHVSNPPHRATRRALLDTFRLANSSEVMPVEQSPSRTYEQKWRGLLSGGLEKGRVEGNQGNRRGSSGSDHLHHISTLYKRAPEGFHNDTLRVSLLNFIQGAQNVPSLINPIDIDMEASFQIQRFKERGARYALLMLPEQKKAKGVISASLGNHALALCYHGQDLKIPVTVVMPIVAPIMKIQACRQNGATVVVQGNDMGEAKKIALELSVERDLTYINGEKVYICVAANSIVDGIDNSNIDPYNPHIANAYEENILRTGQLIIRCNSECTITSHDAPQNFHNRCSRVSSRSSNTFDRGMYDANDFSVDMSSQQICLADSGERRQGTEARNWGLSASEPTTTMSAGDGTSTSTSTSSFRNTPCRSMAAMLVRRHQLISRAIGTFIGRRNIVSCGTADGHMVPTRCSPTSGRLSRGFNSLDWWLRVSPLYNKQWRSHWCMQKDTTSSMLCCRTHVKDRALSRFGTLYELLAWFVRQGKVRKSPMLHAATITTLCVGA</sequence>
<dbReference type="Pfam" id="PF00291">
    <property type="entry name" value="PALP"/>
    <property type="match status" value="1"/>
</dbReference>
<feature type="region of interest" description="Disordered" evidence="6">
    <location>
        <begin position="728"/>
        <end position="747"/>
    </location>
</feature>
<keyword evidence="3" id="KW-0456">Lyase</keyword>
<evidence type="ECO:0000313" key="8">
    <source>
        <dbReference type="EMBL" id="KAJ8885428.1"/>
    </source>
</evidence>
<comment type="cofactor">
    <cofactor evidence="1">
        <name>pyridoxal 5'-phosphate</name>
        <dbReference type="ChEBI" id="CHEBI:597326"/>
    </cofactor>
</comment>
<evidence type="ECO:0000256" key="5">
    <source>
        <dbReference type="ARBA" id="ARBA00042605"/>
    </source>
</evidence>
<feature type="domain" description="Tryptophan synthase beta chain-like PALP" evidence="7">
    <location>
        <begin position="801"/>
        <end position="896"/>
    </location>
</feature>
<evidence type="ECO:0000313" key="9">
    <source>
        <dbReference type="Proteomes" id="UP001159363"/>
    </source>
</evidence>
<proteinExistence type="predicted"/>
<evidence type="ECO:0000256" key="1">
    <source>
        <dbReference type="ARBA" id="ARBA00001933"/>
    </source>
</evidence>
<accession>A0ABQ9HNE0</accession>
<dbReference type="Gene3D" id="3.40.50.1100">
    <property type="match status" value="2"/>
</dbReference>
<feature type="compositionally biased region" description="Basic and acidic residues" evidence="6">
    <location>
        <begin position="336"/>
        <end position="346"/>
    </location>
</feature>
<feature type="compositionally biased region" description="Low complexity" evidence="6">
    <location>
        <begin position="734"/>
        <end position="745"/>
    </location>
</feature>
<dbReference type="InterPro" id="IPR050147">
    <property type="entry name" value="Ser/Thr_Dehydratase"/>
</dbReference>
<keyword evidence="9" id="KW-1185">Reference proteome</keyword>
<dbReference type="SUPFAM" id="SSF53686">
    <property type="entry name" value="Tryptophan synthase beta subunit-like PLP-dependent enzymes"/>
    <property type="match status" value="1"/>
</dbReference>
<dbReference type="Proteomes" id="UP001159363">
    <property type="component" value="Chromosome X"/>
</dbReference>
<dbReference type="InterPro" id="IPR001926">
    <property type="entry name" value="TrpB-like_PALP"/>
</dbReference>
<comment type="caution">
    <text evidence="8">The sequence shown here is derived from an EMBL/GenBank/DDBJ whole genome shotgun (WGS) entry which is preliminary data.</text>
</comment>
<evidence type="ECO:0000256" key="4">
    <source>
        <dbReference type="ARBA" id="ARBA00041766"/>
    </source>
</evidence>
<dbReference type="EMBL" id="JARBHB010000004">
    <property type="protein sequence ID" value="KAJ8885428.1"/>
    <property type="molecule type" value="Genomic_DNA"/>
</dbReference>
<feature type="compositionally biased region" description="Low complexity" evidence="6">
    <location>
        <begin position="1016"/>
        <end position="1033"/>
    </location>
</feature>
<dbReference type="PANTHER" id="PTHR48078:SF19">
    <property type="entry name" value="ACT DOMAIN-CONTAINING PROTEIN"/>
    <property type="match status" value="1"/>
</dbReference>
<evidence type="ECO:0000256" key="3">
    <source>
        <dbReference type="ARBA" id="ARBA00023239"/>
    </source>
</evidence>
<evidence type="ECO:0000256" key="2">
    <source>
        <dbReference type="ARBA" id="ARBA00022898"/>
    </source>
</evidence>
<keyword evidence="2" id="KW-0663">Pyridoxal phosphate</keyword>
<dbReference type="PANTHER" id="PTHR48078">
    <property type="entry name" value="THREONINE DEHYDRATASE, MITOCHONDRIAL-RELATED"/>
    <property type="match status" value="1"/>
</dbReference>
<gene>
    <name evidence="8" type="ORF">PR048_011625</name>
</gene>
<feature type="region of interest" description="Disordered" evidence="6">
    <location>
        <begin position="996"/>
        <end position="1035"/>
    </location>
</feature>
<evidence type="ECO:0000256" key="6">
    <source>
        <dbReference type="SAM" id="MobiDB-lite"/>
    </source>
</evidence>
<dbReference type="InterPro" id="IPR036052">
    <property type="entry name" value="TrpB-like_PALP_sf"/>
</dbReference>
<organism evidence="8 9">
    <name type="scientific">Dryococelus australis</name>
    <dbReference type="NCBI Taxonomy" id="614101"/>
    <lineage>
        <taxon>Eukaryota</taxon>
        <taxon>Metazoa</taxon>
        <taxon>Ecdysozoa</taxon>
        <taxon>Arthropoda</taxon>
        <taxon>Hexapoda</taxon>
        <taxon>Insecta</taxon>
        <taxon>Pterygota</taxon>
        <taxon>Neoptera</taxon>
        <taxon>Polyneoptera</taxon>
        <taxon>Phasmatodea</taxon>
        <taxon>Verophasmatodea</taxon>
        <taxon>Anareolatae</taxon>
        <taxon>Phasmatidae</taxon>
        <taxon>Eurycanthinae</taxon>
        <taxon>Dryococelus</taxon>
    </lineage>
</organism>
<protein>
    <recommendedName>
        <fullName evidence="4">L-serine deaminase</fullName>
    </recommendedName>
    <alternativeName>
        <fullName evidence="5">L-threonine dehydratase</fullName>
    </alternativeName>
</protein>
<feature type="compositionally biased region" description="Polar residues" evidence="6">
    <location>
        <begin position="353"/>
        <end position="364"/>
    </location>
</feature>